<feature type="transmembrane region" description="Helical" evidence="9">
    <location>
        <begin position="66"/>
        <end position="85"/>
    </location>
</feature>
<dbReference type="PANTHER" id="PTHR33910:SF1">
    <property type="entry name" value="PROTEIN TRANSLOCASE SUBUNIT SECE"/>
    <property type="match status" value="1"/>
</dbReference>
<evidence type="ECO:0000256" key="2">
    <source>
        <dbReference type="ARBA" id="ARBA00022448"/>
    </source>
</evidence>
<dbReference type="GO" id="GO:0008320">
    <property type="term" value="F:protein transmembrane transporter activity"/>
    <property type="evidence" value="ECO:0007669"/>
    <property type="project" value="UniProtKB-UniRule"/>
</dbReference>
<keyword evidence="5 9" id="KW-0653">Protein transport</keyword>
<keyword evidence="6 9" id="KW-1133">Transmembrane helix</keyword>
<keyword evidence="3 9" id="KW-1003">Cell membrane</keyword>
<evidence type="ECO:0000256" key="5">
    <source>
        <dbReference type="ARBA" id="ARBA00022927"/>
    </source>
</evidence>
<keyword evidence="8 9" id="KW-0472">Membrane</keyword>
<dbReference type="InterPro" id="IPR038379">
    <property type="entry name" value="SecE_sf"/>
</dbReference>
<gene>
    <name evidence="9 11" type="primary">secE</name>
    <name evidence="11" type="ORF">ENJ63_01645</name>
</gene>
<accession>A0A7V2SVB8</accession>
<dbReference type="InterPro" id="IPR001901">
    <property type="entry name" value="Translocase_SecE/Sec61-g"/>
</dbReference>
<dbReference type="PANTHER" id="PTHR33910">
    <property type="entry name" value="PROTEIN TRANSLOCASE SUBUNIT SECE"/>
    <property type="match status" value="1"/>
</dbReference>
<feature type="region of interest" description="Disordered" evidence="10">
    <location>
        <begin position="1"/>
        <end position="37"/>
    </location>
</feature>
<dbReference type="GO" id="GO:0005886">
    <property type="term" value="C:plasma membrane"/>
    <property type="evidence" value="ECO:0007669"/>
    <property type="project" value="UniProtKB-SubCell"/>
</dbReference>
<reference evidence="11" key="1">
    <citation type="journal article" date="2020" name="mSystems">
        <title>Genome- and Community-Level Interaction Insights into Carbon Utilization and Element Cycling Functions of Hydrothermarchaeota in Hydrothermal Sediment.</title>
        <authorList>
            <person name="Zhou Z."/>
            <person name="Liu Y."/>
            <person name="Xu W."/>
            <person name="Pan J."/>
            <person name="Luo Z.H."/>
            <person name="Li M."/>
        </authorList>
    </citation>
    <scope>NUCLEOTIDE SEQUENCE [LARGE SCALE GENOMIC DNA]</scope>
    <source>
        <strain evidence="11">HyVt-503</strain>
    </source>
</reference>
<evidence type="ECO:0000256" key="7">
    <source>
        <dbReference type="ARBA" id="ARBA00023010"/>
    </source>
</evidence>
<evidence type="ECO:0000256" key="4">
    <source>
        <dbReference type="ARBA" id="ARBA00022692"/>
    </source>
</evidence>
<comment type="caution">
    <text evidence="11">The sequence shown here is derived from an EMBL/GenBank/DDBJ whole genome shotgun (WGS) entry which is preliminary data.</text>
</comment>
<dbReference type="AlphaFoldDB" id="A0A7V2SVB8"/>
<dbReference type="Gene3D" id="1.20.5.1030">
    <property type="entry name" value="Preprotein translocase secy subunit"/>
    <property type="match status" value="1"/>
</dbReference>
<dbReference type="GO" id="GO:0065002">
    <property type="term" value="P:intracellular protein transmembrane transport"/>
    <property type="evidence" value="ECO:0007669"/>
    <property type="project" value="UniProtKB-UniRule"/>
</dbReference>
<keyword evidence="7 9" id="KW-0811">Translocation</keyword>
<comment type="similarity">
    <text evidence="9">Belongs to the SecE/SEC61-gamma family.</text>
</comment>
<comment type="function">
    <text evidence="9">Essential subunit of the Sec protein translocation channel SecYEG. Clamps together the 2 halves of SecY. May contact the channel plug during translocation.</text>
</comment>
<keyword evidence="2 9" id="KW-0813">Transport</keyword>
<proteinExistence type="inferred from homology"/>
<evidence type="ECO:0000313" key="11">
    <source>
        <dbReference type="EMBL" id="HFC46565.1"/>
    </source>
</evidence>
<dbReference type="GO" id="GO:0043952">
    <property type="term" value="P:protein transport by the Sec complex"/>
    <property type="evidence" value="ECO:0007669"/>
    <property type="project" value="UniProtKB-UniRule"/>
</dbReference>
<dbReference type="NCBIfam" id="TIGR00964">
    <property type="entry name" value="secE_bact"/>
    <property type="match status" value="1"/>
</dbReference>
<evidence type="ECO:0000256" key="1">
    <source>
        <dbReference type="ARBA" id="ARBA00004370"/>
    </source>
</evidence>
<evidence type="ECO:0000256" key="8">
    <source>
        <dbReference type="ARBA" id="ARBA00023136"/>
    </source>
</evidence>
<dbReference type="EMBL" id="DRND01000138">
    <property type="protein sequence ID" value="HFC46565.1"/>
    <property type="molecule type" value="Genomic_DNA"/>
</dbReference>
<dbReference type="GO" id="GO:0006605">
    <property type="term" value="P:protein targeting"/>
    <property type="evidence" value="ECO:0007669"/>
    <property type="project" value="UniProtKB-UniRule"/>
</dbReference>
<comment type="subunit">
    <text evidence="9">Component of the Sec protein translocase complex. Heterotrimer consisting of SecY, SecE and SecG subunits. The heterotrimers can form oligomers, although 1 heterotrimer is thought to be able to translocate proteins. Interacts with the ribosome. Interacts with SecDF, and other proteins may be involved. Interacts with SecA.</text>
</comment>
<evidence type="ECO:0000256" key="9">
    <source>
        <dbReference type="HAMAP-Rule" id="MF_00422"/>
    </source>
</evidence>
<name>A0A7V2SVB8_9BACT</name>
<keyword evidence="4 9" id="KW-0812">Transmembrane</keyword>
<dbReference type="HAMAP" id="MF_00422">
    <property type="entry name" value="SecE"/>
    <property type="match status" value="1"/>
</dbReference>
<protein>
    <recommendedName>
        <fullName evidence="9">Protein translocase subunit SecE</fullName>
    </recommendedName>
</protein>
<sequence>MAQKKARKAESSSQRGKAQKKKAAGQAARAATRSEEVSGIQAFIKYLKEVRVEFEKITWATKKETIGVTVAVLAITFFFAAYLGLVDFSLTKILGLLY</sequence>
<dbReference type="InterPro" id="IPR005807">
    <property type="entry name" value="SecE_bac"/>
</dbReference>
<comment type="subcellular location">
    <subcellularLocation>
        <location evidence="9">Cell membrane</location>
        <topology evidence="9">Single-pass membrane protein</topology>
    </subcellularLocation>
    <subcellularLocation>
        <location evidence="1">Membrane</location>
    </subcellularLocation>
</comment>
<dbReference type="Pfam" id="PF00584">
    <property type="entry name" value="SecE"/>
    <property type="match status" value="1"/>
</dbReference>
<evidence type="ECO:0000256" key="6">
    <source>
        <dbReference type="ARBA" id="ARBA00022989"/>
    </source>
</evidence>
<evidence type="ECO:0000256" key="10">
    <source>
        <dbReference type="SAM" id="MobiDB-lite"/>
    </source>
</evidence>
<dbReference type="GO" id="GO:0009306">
    <property type="term" value="P:protein secretion"/>
    <property type="evidence" value="ECO:0007669"/>
    <property type="project" value="UniProtKB-UniRule"/>
</dbReference>
<evidence type="ECO:0000256" key="3">
    <source>
        <dbReference type="ARBA" id="ARBA00022475"/>
    </source>
</evidence>
<dbReference type="Proteomes" id="UP000885797">
    <property type="component" value="Unassembled WGS sequence"/>
</dbReference>
<organism evidence="11">
    <name type="scientific">Dissulfuribacter thermophilus</name>
    <dbReference type="NCBI Taxonomy" id="1156395"/>
    <lineage>
        <taxon>Bacteria</taxon>
        <taxon>Pseudomonadati</taxon>
        <taxon>Thermodesulfobacteriota</taxon>
        <taxon>Dissulfuribacteria</taxon>
        <taxon>Dissulfuribacterales</taxon>
        <taxon>Dissulfuribacteraceae</taxon>
        <taxon>Dissulfuribacter</taxon>
    </lineage>
</organism>